<dbReference type="OrthoDB" id="1467680at2"/>
<keyword evidence="4" id="KW-1185">Reference proteome</keyword>
<name>A0A4P6YHX1_9FLAO</name>
<dbReference type="KEGG" id="fnk:E1750_17425"/>
<proteinExistence type="predicted"/>
<gene>
    <name evidence="3" type="ORF">E1750_17425</name>
</gene>
<reference evidence="4" key="1">
    <citation type="submission" date="2019-03" db="EMBL/GenBank/DDBJ databases">
        <title>Flavobacterium sp.</title>
        <authorList>
            <person name="Kim H."/>
        </authorList>
    </citation>
    <scope>NUCLEOTIDE SEQUENCE [LARGE SCALE GENOMIC DNA]</scope>
    <source>
        <strain evidence="4">GS13</strain>
    </source>
</reference>
<dbReference type="Proteomes" id="UP000291124">
    <property type="component" value="Chromosome"/>
</dbReference>
<organism evidence="3 4">
    <name type="scientific">Flavobacterium nackdongense</name>
    <dbReference type="NCBI Taxonomy" id="2547394"/>
    <lineage>
        <taxon>Bacteria</taxon>
        <taxon>Pseudomonadati</taxon>
        <taxon>Bacteroidota</taxon>
        <taxon>Flavobacteriia</taxon>
        <taxon>Flavobacteriales</taxon>
        <taxon>Flavobacteriaceae</taxon>
        <taxon>Flavobacterium</taxon>
    </lineage>
</organism>
<dbReference type="Gene3D" id="2.60.120.260">
    <property type="entry name" value="Galactose-binding domain-like"/>
    <property type="match status" value="1"/>
</dbReference>
<evidence type="ECO:0000256" key="1">
    <source>
        <dbReference type="ARBA" id="ARBA00022729"/>
    </source>
</evidence>
<dbReference type="EMBL" id="CP037933">
    <property type="protein sequence ID" value="QBN20495.1"/>
    <property type="molecule type" value="Genomic_DNA"/>
</dbReference>
<dbReference type="RefSeq" id="WP_133277994.1">
    <property type="nucleotide sequence ID" value="NZ_CP037933.1"/>
</dbReference>
<evidence type="ECO:0000313" key="4">
    <source>
        <dbReference type="Proteomes" id="UP000291124"/>
    </source>
</evidence>
<sequence>MKKTLLLLKVIIFFIYCTISAQNLVLNNDFETNGGSLDNWQYTSGTTLTASGGDSYATIAGENGVLYQKITNITPGLPYQCTMNFKSLVLKQTTGFGFAIEKGTPLSIPMFTIGATNLRDFCNNNSGLWTQLDTATGTTESNGSISYKYSVTIPAGATAIYICIGTKGATAKLELNTVSFQQDSNTKEVTFLIQNTSGNPITGATVAIEGFPAPLYTDATGQVKAVLSVGTNYTYTVQKDYYQIKTAILAVIASTATVPVTLSDLVEVKDVQTRISQYGDNVTPYPIYGHFWNSGLNFTPTMNQKIVNNFDYIIGGGDVSGIKNSSLNVNTLKAIDDKFQVINYQGGWSQKASSLTNQEMNLLYYRVGTLNTAISAATTSIVINAPSDNKGKGLVASEANNFTTWIRIGGELMKLTFVSSKTIYPITVTVERGLAGTTAVDHAVNATVTAPLYTTIPVEGGNNSNLSYFDPVFGPRLNRMKKSAIDNALLYNQDGIWIDILVGLLDAKSMVGGTYTLWNHDKEQVFSSIDINLKTKDAMKDIYNGFYARLGYYPVIYGNNVLYDQSYTTSSRGYIMEKTTEHPRGLDGFCHENSWGHMSDDSGAIDNDGNPVSTTDIFRVLSKYNNGRFLEWYMGNTWINNCKAIALLAQRELPNQPMTINAGFKNQWFAYDLTNQQRYDFNKYSYASYLLSVHVNSQNKISSRMGISPMTVDVSGNIDVTVEPFFTYDIGVPTQTNTYTNFTNYRVGSQNLYARKFSKGLVLVNPFSSNMTQTVLISDITGSTTEVYLDPENSNQVVTAVQLNSRESKLLLKATSLSTVENLVNPKVVLYPNPATEVLSLKFSENINPFSESETIEVYNLNGALVQKTQNRMLNNTVHLNISSLESGTYLIKVKGVKEVLKFIKI</sequence>
<evidence type="ECO:0000259" key="2">
    <source>
        <dbReference type="Pfam" id="PF18962"/>
    </source>
</evidence>
<dbReference type="AlphaFoldDB" id="A0A4P6YHX1"/>
<protein>
    <submittedName>
        <fullName evidence="3">T9SS type A sorting domain-containing protein</fullName>
    </submittedName>
</protein>
<keyword evidence="1" id="KW-0732">Signal</keyword>
<dbReference type="Gene3D" id="2.60.40.1120">
    <property type="entry name" value="Carboxypeptidase-like, regulatory domain"/>
    <property type="match status" value="1"/>
</dbReference>
<feature type="domain" description="Secretion system C-terminal sorting" evidence="2">
    <location>
        <begin position="830"/>
        <end position="899"/>
    </location>
</feature>
<accession>A0A4P6YHX1</accession>
<dbReference type="Pfam" id="PF18962">
    <property type="entry name" value="Por_Secre_tail"/>
    <property type="match status" value="1"/>
</dbReference>
<dbReference type="InterPro" id="IPR026444">
    <property type="entry name" value="Secre_tail"/>
</dbReference>
<evidence type="ECO:0000313" key="3">
    <source>
        <dbReference type="EMBL" id="QBN20495.1"/>
    </source>
</evidence>
<dbReference type="NCBIfam" id="TIGR04183">
    <property type="entry name" value="Por_Secre_tail"/>
    <property type="match status" value="1"/>
</dbReference>